<keyword evidence="1" id="KW-1133">Transmembrane helix</keyword>
<evidence type="ECO:0000256" key="1">
    <source>
        <dbReference type="SAM" id="Phobius"/>
    </source>
</evidence>
<dbReference type="PATRIC" id="fig|1056511.3.peg.2378"/>
<comment type="caution">
    <text evidence="2">The sequence shown here is derived from an EMBL/GenBank/DDBJ whole genome shotgun (WGS) entry which is preliminary data.</text>
</comment>
<accession>L8JAC4</accession>
<keyword evidence="3" id="KW-1185">Reference proteome</keyword>
<reference evidence="2 3" key="1">
    <citation type="submission" date="2012-12" db="EMBL/GenBank/DDBJ databases">
        <title>Genome Assembly of Photobacterium sp. AK15.</title>
        <authorList>
            <person name="Khatri I."/>
            <person name="Vaidya B."/>
            <person name="Srinivas T.N.R."/>
            <person name="Subramanian S."/>
            <person name="Pinnaka A."/>
        </authorList>
    </citation>
    <scope>NUCLEOTIDE SEQUENCE [LARGE SCALE GENOMIC DNA]</scope>
    <source>
        <strain evidence="2 3">AK15</strain>
    </source>
</reference>
<sequence>MITAVLAWALRSAISLDYSWLSAPIDAMKAVVGIGVFFVIYLAVSWIVDRVIAFEQTTRQSEP</sequence>
<keyword evidence="1" id="KW-0812">Transmembrane</keyword>
<organism evidence="2 3">
    <name type="scientific">Photobacterium marinum</name>
    <dbReference type="NCBI Taxonomy" id="1056511"/>
    <lineage>
        <taxon>Bacteria</taxon>
        <taxon>Pseudomonadati</taxon>
        <taxon>Pseudomonadota</taxon>
        <taxon>Gammaproteobacteria</taxon>
        <taxon>Vibrionales</taxon>
        <taxon>Vibrionaceae</taxon>
        <taxon>Photobacterium</taxon>
    </lineage>
</organism>
<proteinExistence type="predicted"/>
<evidence type="ECO:0000313" key="2">
    <source>
        <dbReference type="EMBL" id="ELR65800.1"/>
    </source>
</evidence>
<protein>
    <submittedName>
        <fullName evidence="2">Uncharacterized protein</fullName>
    </submittedName>
</protein>
<dbReference type="AlphaFoldDB" id="L8JAC4"/>
<evidence type="ECO:0000313" key="3">
    <source>
        <dbReference type="Proteomes" id="UP000011134"/>
    </source>
</evidence>
<feature type="transmembrane region" description="Helical" evidence="1">
    <location>
        <begin position="31"/>
        <end position="52"/>
    </location>
</feature>
<keyword evidence="1" id="KW-0472">Membrane</keyword>
<dbReference type="EMBL" id="AMZO01000016">
    <property type="protein sequence ID" value="ELR65800.1"/>
    <property type="molecule type" value="Genomic_DNA"/>
</dbReference>
<gene>
    <name evidence="2" type="ORF">C942_00886</name>
</gene>
<dbReference type="Proteomes" id="UP000011134">
    <property type="component" value="Unassembled WGS sequence"/>
</dbReference>
<name>L8JAC4_9GAMM</name>